<sequence length="15" mass="1667">MDSYVKEQYADSSSG</sequence>
<organism evidence="1">
    <name type="scientific">Anguilla anguilla</name>
    <name type="common">European freshwater eel</name>
    <name type="synonym">Muraena anguilla</name>
    <dbReference type="NCBI Taxonomy" id="7936"/>
    <lineage>
        <taxon>Eukaryota</taxon>
        <taxon>Metazoa</taxon>
        <taxon>Chordata</taxon>
        <taxon>Craniata</taxon>
        <taxon>Vertebrata</taxon>
        <taxon>Euteleostomi</taxon>
        <taxon>Actinopterygii</taxon>
        <taxon>Neopterygii</taxon>
        <taxon>Teleostei</taxon>
        <taxon>Anguilliformes</taxon>
        <taxon>Anguillidae</taxon>
        <taxon>Anguilla</taxon>
    </lineage>
</organism>
<dbReference type="EMBL" id="GBXM01030368">
    <property type="protein sequence ID" value="JAH78209.1"/>
    <property type="molecule type" value="Transcribed_RNA"/>
</dbReference>
<name>A0A0E9VJ85_ANGAN</name>
<reference evidence="1" key="1">
    <citation type="submission" date="2014-11" db="EMBL/GenBank/DDBJ databases">
        <authorList>
            <person name="Amaro Gonzalez C."/>
        </authorList>
    </citation>
    <scope>NUCLEOTIDE SEQUENCE</scope>
</reference>
<accession>A0A0E9VJ85</accession>
<proteinExistence type="predicted"/>
<reference evidence="1" key="2">
    <citation type="journal article" date="2015" name="Fish Shellfish Immunol.">
        <title>Early steps in the European eel (Anguilla anguilla)-Vibrio vulnificus interaction in the gills: Role of the RtxA13 toxin.</title>
        <authorList>
            <person name="Callol A."/>
            <person name="Pajuelo D."/>
            <person name="Ebbesson L."/>
            <person name="Teles M."/>
            <person name="MacKenzie S."/>
            <person name="Amaro C."/>
        </authorList>
    </citation>
    <scope>NUCLEOTIDE SEQUENCE</scope>
</reference>
<evidence type="ECO:0000313" key="1">
    <source>
        <dbReference type="EMBL" id="JAH78209.1"/>
    </source>
</evidence>
<protein>
    <submittedName>
        <fullName evidence="1">Uncharacterized protein</fullName>
    </submittedName>
</protein>